<dbReference type="InterPro" id="IPR041578">
    <property type="entry name" value="PIN_8"/>
</dbReference>
<evidence type="ECO:0000313" key="3">
    <source>
        <dbReference type="EMBL" id="MCC9034097.1"/>
    </source>
</evidence>
<feature type="coiled-coil region" evidence="1">
    <location>
        <begin position="87"/>
        <end position="117"/>
    </location>
</feature>
<dbReference type="Pfam" id="PF18476">
    <property type="entry name" value="PIN_8"/>
    <property type="match status" value="1"/>
</dbReference>
<comment type="caution">
    <text evidence="3">The sequence shown here is derived from an EMBL/GenBank/DDBJ whole genome shotgun (WGS) entry which is preliminary data.</text>
</comment>
<proteinExistence type="predicted"/>
<dbReference type="AlphaFoldDB" id="A0A9Q3UT32"/>
<feature type="domain" description="PIN like" evidence="2">
    <location>
        <begin position="16"/>
        <end position="111"/>
    </location>
</feature>
<sequence length="175" mass="20312">MARKKETKSQEKIDALIFIDTNILLDFYRFQNETSLKYLAEINSHKELIILTNQVEMEFKKNRQKVLLESISNIKKKTEIPSSYPSILREEESVKKIRALKEDLENEQQILVDTINKIFKNPEINDQVYIFLDPPAGASVTLVPIVNKYEDHKRDACASKRPEAIPVFFATLNLT</sequence>
<dbReference type="EMBL" id="JAJJML010000001">
    <property type="protein sequence ID" value="MCC9034097.1"/>
    <property type="molecule type" value="Genomic_DNA"/>
</dbReference>
<accession>A0A9Q3UT32</accession>
<keyword evidence="1" id="KW-0175">Coiled coil</keyword>
<reference evidence="3" key="1">
    <citation type="submission" date="2021-11" db="EMBL/GenBank/DDBJ databases">
        <title>Description of novel Chryseobacterium species.</title>
        <authorList>
            <person name="Saticioglu I.B."/>
            <person name="Ay H."/>
            <person name="Altun S."/>
            <person name="Duman M."/>
        </authorList>
    </citation>
    <scope>NUCLEOTIDE SEQUENCE</scope>
    <source>
        <strain evidence="3">C-39</strain>
    </source>
</reference>
<name>A0A9Q3UT32_9FLAO</name>
<dbReference type="RefSeq" id="WP_194716167.1">
    <property type="nucleotide sequence ID" value="NZ_JACXXP010000012.1"/>
</dbReference>
<dbReference type="Proteomes" id="UP001107960">
    <property type="component" value="Unassembled WGS sequence"/>
</dbReference>
<evidence type="ECO:0000259" key="2">
    <source>
        <dbReference type="Pfam" id="PF18476"/>
    </source>
</evidence>
<gene>
    <name evidence="3" type="ORF">LNP80_07475</name>
</gene>
<evidence type="ECO:0000313" key="4">
    <source>
        <dbReference type="Proteomes" id="UP001107960"/>
    </source>
</evidence>
<protein>
    <submittedName>
        <fullName evidence="3">PIN domain-containing protein</fullName>
    </submittedName>
</protein>
<evidence type="ECO:0000256" key="1">
    <source>
        <dbReference type="SAM" id="Coils"/>
    </source>
</evidence>
<organism evidence="3 4">
    <name type="scientific">Chryseobacterium muglaense</name>
    <dbReference type="NCBI Taxonomy" id="2893752"/>
    <lineage>
        <taxon>Bacteria</taxon>
        <taxon>Pseudomonadati</taxon>
        <taxon>Bacteroidota</taxon>
        <taxon>Flavobacteriia</taxon>
        <taxon>Flavobacteriales</taxon>
        <taxon>Weeksellaceae</taxon>
        <taxon>Chryseobacterium group</taxon>
        <taxon>Chryseobacterium</taxon>
    </lineage>
</organism>